<dbReference type="GO" id="GO:0009062">
    <property type="term" value="P:fatty acid catabolic process"/>
    <property type="evidence" value="ECO:0007669"/>
    <property type="project" value="TreeGrafter"/>
</dbReference>
<dbReference type="CDD" id="cd03442">
    <property type="entry name" value="BFIT_BACH"/>
    <property type="match status" value="1"/>
</dbReference>
<evidence type="ECO:0000256" key="3">
    <source>
        <dbReference type="PROSITE-ProRule" id="PRU01106"/>
    </source>
</evidence>
<dbReference type="Proteomes" id="UP000242999">
    <property type="component" value="Unassembled WGS sequence"/>
</dbReference>
<dbReference type="InterPro" id="IPR033120">
    <property type="entry name" value="HOTDOG_ACOT"/>
</dbReference>
<dbReference type="EMBL" id="FNYH01000002">
    <property type="protein sequence ID" value="SEI45058.1"/>
    <property type="molecule type" value="Genomic_DNA"/>
</dbReference>
<evidence type="ECO:0000313" key="6">
    <source>
        <dbReference type="Proteomes" id="UP000242999"/>
    </source>
</evidence>
<comment type="similarity">
    <text evidence="1">Belongs to the acyl coenzyme A hydrolase family.</text>
</comment>
<keyword evidence="2 3" id="KW-0378">Hydrolase</keyword>
<dbReference type="PANTHER" id="PTHR11049">
    <property type="entry name" value="ACYL COENZYME A THIOESTER HYDROLASE"/>
    <property type="match status" value="1"/>
</dbReference>
<dbReference type="GO" id="GO:0005829">
    <property type="term" value="C:cytosol"/>
    <property type="evidence" value="ECO:0007669"/>
    <property type="project" value="TreeGrafter"/>
</dbReference>
<keyword evidence="6" id="KW-1185">Reference proteome</keyword>
<name>A0A1H6QMS3_9GAMM</name>
<gene>
    <name evidence="5" type="ORF">SAMN05421831_10250</name>
</gene>
<dbReference type="Gene3D" id="3.10.129.10">
    <property type="entry name" value="Hotdog Thioesterase"/>
    <property type="match status" value="1"/>
</dbReference>
<accession>A0A1H6QMS3</accession>
<dbReference type="PANTHER" id="PTHR11049:SF5">
    <property type="entry name" value="ACYL-COA THIOESTER HYDROLASE YCIA"/>
    <property type="match status" value="1"/>
</dbReference>
<reference evidence="6" key="1">
    <citation type="submission" date="2016-10" db="EMBL/GenBank/DDBJ databases">
        <authorList>
            <person name="Varghese N."/>
            <person name="Submissions S."/>
        </authorList>
    </citation>
    <scope>NUCLEOTIDE SEQUENCE [LARGE SCALE GENOMIC DNA]</scope>
    <source>
        <strain evidence="6">DSM 7165</strain>
    </source>
</reference>
<sequence>MDELEDVPMPEGELSLRLFAQQQDANLYGDISGGWLVAQMDLAAEMAAGRLAQGRTATVAIHEMDFLSPVKIGSQVNIYTRVLDVGHSSMRIQVEVWILPPHERDPRAVHKVTEALFVMVAIDKNGRIRAVPTEL</sequence>
<protein>
    <submittedName>
        <fullName evidence="5">Acyl-CoA thioesterase YciA</fullName>
    </submittedName>
</protein>
<dbReference type="Pfam" id="PF03061">
    <property type="entry name" value="4HBT"/>
    <property type="match status" value="1"/>
</dbReference>
<dbReference type="GO" id="GO:0052816">
    <property type="term" value="F:long-chain fatty acyl-CoA hydrolase activity"/>
    <property type="evidence" value="ECO:0007669"/>
    <property type="project" value="TreeGrafter"/>
</dbReference>
<evidence type="ECO:0000256" key="1">
    <source>
        <dbReference type="ARBA" id="ARBA00010458"/>
    </source>
</evidence>
<dbReference type="RefSeq" id="WP_093308401.1">
    <property type="nucleotide sequence ID" value="NZ_FNYH01000002.1"/>
</dbReference>
<evidence type="ECO:0000313" key="5">
    <source>
        <dbReference type="EMBL" id="SEI45058.1"/>
    </source>
</evidence>
<feature type="domain" description="HotDog ACOT-type" evidence="4">
    <location>
        <begin position="10"/>
        <end position="125"/>
    </location>
</feature>
<dbReference type="STRING" id="64971.SAMN05421831_10250"/>
<dbReference type="GO" id="GO:0006637">
    <property type="term" value="P:acyl-CoA metabolic process"/>
    <property type="evidence" value="ECO:0007669"/>
    <property type="project" value="TreeGrafter"/>
</dbReference>
<evidence type="ECO:0000256" key="2">
    <source>
        <dbReference type="ARBA" id="ARBA00022801"/>
    </source>
</evidence>
<evidence type="ECO:0000259" key="4">
    <source>
        <dbReference type="PROSITE" id="PS51770"/>
    </source>
</evidence>
<dbReference type="AlphaFoldDB" id="A0A1H6QMS3"/>
<dbReference type="OrthoDB" id="9801856at2"/>
<proteinExistence type="inferred from homology"/>
<dbReference type="InterPro" id="IPR029069">
    <property type="entry name" value="HotDog_dom_sf"/>
</dbReference>
<organism evidence="5 6">
    <name type="scientific">Allopseudospirillum japonicum</name>
    <dbReference type="NCBI Taxonomy" id="64971"/>
    <lineage>
        <taxon>Bacteria</taxon>
        <taxon>Pseudomonadati</taxon>
        <taxon>Pseudomonadota</taxon>
        <taxon>Gammaproteobacteria</taxon>
        <taxon>Oceanospirillales</taxon>
        <taxon>Oceanospirillaceae</taxon>
        <taxon>Allopseudospirillum</taxon>
    </lineage>
</organism>
<dbReference type="SUPFAM" id="SSF54637">
    <property type="entry name" value="Thioesterase/thiol ester dehydrase-isomerase"/>
    <property type="match status" value="1"/>
</dbReference>
<dbReference type="InterPro" id="IPR040170">
    <property type="entry name" value="Cytosol_ACT"/>
</dbReference>
<dbReference type="InterPro" id="IPR006683">
    <property type="entry name" value="Thioestr_dom"/>
</dbReference>
<dbReference type="PROSITE" id="PS51770">
    <property type="entry name" value="HOTDOG_ACOT"/>
    <property type="match status" value="1"/>
</dbReference>